<proteinExistence type="inferred from homology"/>
<dbReference type="InterPro" id="IPR029063">
    <property type="entry name" value="SAM-dependent_MTases_sf"/>
</dbReference>
<dbReference type="GO" id="GO:0016645">
    <property type="term" value="F:oxidoreductase activity, acting on the CH-NH group of donors"/>
    <property type="evidence" value="ECO:0007669"/>
    <property type="project" value="InterPro"/>
</dbReference>
<evidence type="ECO:0000256" key="8">
    <source>
        <dbReference type="ARBA" id="ARBA00023002"/>
    </source>
</evidence>
<dbReference type="Gene3D" id="3.30.9.10">
    <property type="entry name" value="D-Amino Acid Oxidase, subunit A, domain 2"/>
    <property type="match status" value="1"/>
</dbReference>
<dbReference type="EC" id="1.5.-.-" evidence="10"/>
<name>A0A1H4F6T0_ALKAM</name>
<dbReference type="EC" id="2.1.1.61" evidence="10"/>
<reference evidence="13 14" key="1">
    <citation type="submission" date="2016-10" db="EMBL/GenBank/DDBJ databases">
        <authorList>
            <person name="de Groot N.N."/>
        </authorList>
    </citation>
    <scope>NUCLEOTIDE SEQUENCE [LARGE SCALE GENOMIC DNA]</scope>
    <source>
        <strain evidence="13 14">CGMCC 1.3430</strain>
    </source>
</reference>
<dbReference type="EMBL" id="FNRM01000009">
    <property type="protein sequence ID" value="SEA93065.1"/>
    <property type="molecule type" value="Genomic_DNA"/>
</dbReference>
<dbReference type="NCBIfam" id="TIGR03197">
    <property type="entry name" value="MnmC_Cterm"/>
    <property type="match status" value="1"/>
</dbReference>
<comment type="similarity">
    <text evidence="10">In the C-terminal section; belongs to the DAO family.</text>
</comment>
<dbReference type="Proteomes" id="UP000198773">
    <property type="component" value="Unassembled WGS sequence"/>
</dbReference>
<dbReference type="InterPro" id="IPR008471">
    <property type="entry name" value="MnmC-like_methylTransf"/>
</dbReference>
<dbReference type="InterPro" id="IPR023032">
    <property type="entry name" value="tRNA_MAMT_biosynth_bifunc_MnmC"/>
</dbReference>
<comment type="subcellular location">
    <subcellularLocation>
        <location evidence="10">Cytoplasm</location>
    </subcellularLocation>
</comment>
<dbReference type="AlphaFoldDB" id="A0A1H4F6T0"/>
<dbReference type="RefSeq" id="WP_091344570.1">
    <property type="nucleotide sequence ID" value="NZ_FNRM01000009.1"/>
</dbReference>
<sequence length="620" mass="68394">MKVVQHAKIHFNEQGTPVADHFDDVYFSNDGGLAETDYVFLKHNGLPERWPHHPAAFFHIAETGFGTGSNFLLVWLRFRQYRQQHPTARCQRLYFTSFEKFPLSRADLVQALAAVTELEPLAQELLAQYPAATPGCHRLVFDQGAVILDLWLGDVLNSLPDRDPSVTVDAWFLDGFAPGKNPDMWQSSLFEQLARHSQAGTTVATFTAAGMVKRGLLEAGFEVKKVKGFGRKREMLTATCTQVNTRRPAKQTAKEVTIVGGGIAAICLSLALLSKGAKVRLLCADTSLGQGASKNRQGALYPNLHAELTDVSLIQASCFGFARRFFSLSQQHFEFPMDWCGVLHQACTSQLQKRLNKLTDCWPGDLVQSLTASNASNIAGLELPYAAIWYPSAGWLSPQQFCLAAASYLAEQPDMTIHYQWPVKQLEAMPDGWRLHGCTRPPLDTNTLVLALGHQTNALLNESPLPIRGIRGQVSYVQAESLQPLKTVLCHKGYITPAWQGLQAIGATFDRNRSDDELLSADDDANLALVQDSLQHPSWMTSVTVIESRAGVRATVPDHLPLYGNWPMTGAQCQILSGFGARGLLFAPLLAEALAASLMQEPSPLPLSWQKQLKACRYQE</sequence>
<keyword evidence="14" id="KW-1185">Reference proteome</keyword>
<keyword evidence="3 10" id="KW-0285">Flavoprotein</keyword>
<dbReference type="Pfam" id="PF05430">
    <property type="entry name" value="Methyltransf_30"/>
    <property type="match status" value="1"/>
</dbReference>
<gene>
    <name evidence="10" type="primary">mnmC</name>
    <name evidence="13" type="ORF">SAMN04488051_10949</name>
</gene>
<dbReference type="HAMAP" id="MF_01102">
    <property type="entry name" value="MnmC"/>
    <property type="match status" value="1"/>
</dbReference>
<dbReference type="STRING" id="152573.SAMN04488051_10949"/>
<keyword evidence="9 10" id="KW-0511">Multifunctional enzyme</keyword>
<evidence type="ECO:0000256" key="5">
    <source>
        <dbReference type="ARBA" id="ARBA00022691"/>
    </source>
</evidence>
<dbReference type="GO" id="GO:0002098">
    <property type="term" value="P:tRNA wobble uridine modification"/>
    <property type="evidence" value="ECO:0007669"/>
    <property type="project" value="TreeGrafter"/>
</dbReference>
<dbReference type="PANTHER" id="PTHR13847:SF283">
    <property type="entry name" value="TRNA 5-METHYLAMINOMETHYL-2-THIOURIDINE BIOSYNTHESIS BIFUNCTIONAL PROTEIN MNMC"/>
    <property type="match status" value="1"/>
</dbReference>
<evidence type="ECO:0000313" key="14">
    <source>
        <dbReference type="Proteomes" id="UP000198773"/>
    </source>
</evidence>
<dbReference type="InterPro" id="IPR006076">
    <property type="entry name" value="FAD-dep_OxRdtase"/>
</dbReference>
<feature type="region of interest" description="tRNA (mnm(5)s(2)U34)-methyltransferase" evidence="10">
    <location>
        <begin position="1"/>
        <end position="241"/>
    </location>
</feature>
<keyword evidence="4 10" id="KW-0808">Transferase</keyword>
<dbReference type="Gene3D" id="3.50.50.60">
    <property type="entry name" value="FAD/NAD(P)-binding domain"/>
    <property type="match status" value="1"/>
</dbReference>
<dbReference type="Pfam" id="PF01266">
    <property type="entry name" value="DAO"/>
    <property type="match status" value="1"/>
</dbReference>
<keyword evidence="8 10" id="KW-0560">Oxidoreductase</keyword>
<dbReference type="OrthoDB" id="9786494at2"/>
<comment type="catalytic activity">
    <reaction evidence="10">
        <text>5-aminomethyl-2-thiouridine(34) in tRNA + S-adenosyl-L-methionine = 5-methylaminomethyl-2-thiouridine(34) in tRNA + S-adenosyl-L-homocysteine + H(+)</text>
        <dbReference type="Rhea" id="RHEA:19569"/>
        <dbReference type="Rhea" id="RHEA-COMP:10195"/>
        <dbReference type="Rhea" id="RHEA-COMP:10197"/>
        <dbReference type="ChEBI" id="CHEBI:15378"/>
        <dbReference type="ChEBI" id="CHEBI:57856"/>
        <dbReference type="ChEBI" id="CHEBI:59789"/>
        <dbReference type="ChEBI" id="CHEBI:74454"/>
        <dbReference type="ChEBI" id="CHEBI:74455"/>
        <dbReference type="EC" id="2.1.1.61"/>
    </reaction>
</comment>
<feature type="domain" description="MnmC-like methyltransferase" evidence="12">
    <location>
        <begin position="117"/>
        <end position="239"/>
    </location>
</feature>
<dbReference type="NCBIfam" id="NF033855">
    <property type="entry name" value="tRNA_MNMC2"/>
    <property type="match status" value="1"/>
</dbReference>
<organism evidence="13 14">
    <name type="scientific">Alkalimonas amylolytica</name>
    <dbReference type="NCBI Taxonomy" id="152573"/>
    <lineage>
        <taxon>Bacteria</taxon>
        <taxon>Pseudomonadati</taxon>
        <taxon>Pseudomonadota</taxon>
        <taxon>Gammaproteobacteria</taxon>
        <taxon>Alkalimonas</taxon>
    </lineage>
</organism>
<dbReference type="InterPro" id="IPR047785">
    <property type="entry name" value="tRNA_MNMC2"/>
</dbReference>
<dbReference type="SUPFAM" id="SSF51905">
    <property type="entry name" value="FAD/NAD(P)-binding domain"/>
    <property type="match status" value="1"/>
</dbReference>
<keyword evidence="6 10" id="KW-0819">tRNA processing</keyword>
<feature type="region of interest" description="FAD-dependent cmnm(5)s(2)U34 oxidoreductase" evidence="10">
    <location>
        <begin position="259"/>
        <end position="620"/>
    </location>
</feature>
<dbReference type="InterPro" id="IPR036188">
    <property type="entry name" value="FAD/NAD-bd_sf"/>
</dbReference>
<dbReference type="GO" id="GO:0032259">
    <property type="term" value="P:methylation"/>
    <property type="evidence" value="ECO:0007669"/>
    <property type="project" value="UniProtKB-KW"/>
</dbReference>
<evidence type="ECO:0000256" key="7">
    <source>
        <dbReference type="ARBA" id="ARBA00022827"/>
    </source>
</evidence>
<protein>
    <recommendedName>
        <fullName evidence="10">tRNA 5-methylaminomethyl-2-thiouridine biosynthesis bifunctional protein MnmC</fullName>
        <shortName evidence="10">tRNA mnm(5)s(2)U biosynthesis bifunctional protein</shortName>
    </recommendedName>
    <domain>
        <recommendedName>
            <fullName evidence="10">tRNA (mnm(5)s(2)U34)-methyltransferase</fullName>
            <ecNumber evidence="10">2.1.1.61</ecNumber>
        </recommendedName>
    </domain>
    <domain>
        <recommendedName>
            <fullName evidence="10">FAD-dependent cmnm(5)s(2)U34 oxidoreductase</fullName>
            <ecNumber evidence="10">1.5.-.-</ecNumber>
        </recommendedName>
    </domain>
</protein>
<dbReference type="NCBIfam" id="NF002481">
    <property type="entry name" value="PRK01747.1-2"/>
    <property type="match status" value="1"/>
</dbReference>
<comment type="similarity">
    <text evidence="10">In the N-terminal section; belongs to the methyltransferase superfamily. tRNA (mnm(5)s(2)U34)-methyltransferase family.</text>
</comment>
<evidence type="ECO:0000256" key="10">
    <source>
        <dbReference type="HAMAP-Rule" id="MF_01102"/>
    </source>
</evidence>
<evidence type="ECO:0000256" key="9">
    <source>
        <dbReference type="ARBA" id="ARBA00023268"/>
    </source>
</evidence>
<keyword evidence="7 10" id="KW-0274">FAD</keyword>
<dbReference type="GO" id="GO:0005737">
    <property type="term" value="C:cytoplasm"/>
    <property type="evidence" value="ECO:0007669"/>
    <property type="project" value="UniProtKB-SubCell"/>
</dbReference>
<evidence type="ECO:0000313" key="13">
    <source>
        <dbReference type="EMBL" id="SEA93065.1"/>
    </source>
</evidence>
<comment type="function">
    <text evidence="10">Catalyzes the last two steps in the biosynthesis of 5-methylaminomethyl-2-thiouridine (mnm(5)s(2)U) at the wobble position (U34) in tRNA. Catalyzes the FAD-dependent demodification of cmnm(5)s(2)U34 to nm(5)s(2)U34, followed by the transfer of a methyl group from S-adenosyl-L-methionine to nm(5)s(2)U34, to form mnm(5)s(2)U34.</text>
</comment>
<evidence type="ECO:0000259" key="11">
    <source>
        <dbReference type="Pfam" id="PF01266"/>
    </source>
</evidence>
<evidence type="ECO:0000259" key="12">
    <source>
        <dbReference type="Pfam" id="PF05430"/>
    </source>
</evidence>
<keyword evidence="2 10" id="KW-0489">Methyltransferase</keyword>
<dbReference type="InterPro" id="IPR017610">
    <property type="entry name" value="tRNA_S-uridine_synth_MnmC_C"/>
</dbReference>
<keyword evidence="1 10" id="KW-0963">Cytoplasm</keyword>
<feature type="domain" description="FAD dependent oxidoreductase" evidence="11">
    <location>
        <begin position="256"/>
        <end position="596"/>
    </location>
</feature>
<dbReference type="GO" id="GO:0004808">
    <property type="term" value="F:tRNA (5-methylaminomethyl-2-thiouridylate)(34)-methyltransferase activity"/>
    <property type="evidence" value="ECO:0007669"/>
    <property type="project" value="UniProtKB-EC"/>
</dbReference>
<evidence type="ECO:0000256" key="1">
    <source>
        <dbReference type="ARBA" id="ARBA00022490"/>
    </source>
</evidence>
<keyword evidence="5 10" id="KW-0949">S-adenosyl-L-methionine</keyword>
<evidence type="ECO:0000256" key="6">
    <source>
        <dbReference type="ARBA" id="ARBA00022694"/>
    </source>
</evidence>
<dbReference type="GO" id="GO:0050660">
    <property type="term" value="F:flavin adenine dinucleotide binding"/>
    <property type="evidence" value="ECO:0007669"/>
    <property type="project" value="UniProtKB-UniRule"/>
</dbReference>
<dbReference type="PANTHER" id="PTHR13847">
    <property type="entry name" value="SARCOSINE DEHYDROGENASE-RELATED"/>
    <property type="match status" value="1"/>
</dbReference>
<comment type="cofactor">
    <cofactor evidence="10">
        <name>FAD</name>
        <dbReference type="ChEBI" id="CHEBI:57692"/>
    </cofactor>
</comment>
<evidence type="ECO:0000256" key="4">
    <source>
        <dbReference type="ARBA" id="ARBA00022679"/>
    </source>
</evidence>
<dbReference type="Gene3D" id="3.40.50.150">
    <property type="entry name" value="Vaccinia Virus protein VP39"/>
    <property type="match status" value="1"/>
</dbReference>
<evidence type="ECO:0000256" key="3">
    <source>
        <dbReference type="ARBA" id="ARBA00022630"/>
    </source>
</evidence>
<accession>A0A1H4F6T0</accession>
<evidence type="ECO:0000256" key="2">
    <source>
        <dbReference type="ARBA" id="ARBA00022603"/>
    </source>
</evidence>